<sequence>MASAGAKKTYIVEHLDEELGPWSELEYLAIARESHDAGSTFCLSSLPAGFKVPEALNAVASFKAESRGVEEIYASDKTRVCLLDPAAAKDLSPEDGDNFDVFLFGGILGDDPPRDRTSELRKKGFEGRRLGPKQMTTDTAVRVTRIVVEKKVPLAEIPYVDFPELKFNEHEATEMPFRYVTDETGKPIMPESAMNKQSVPVLDIFPPLINSSNPWASTLEDLRSLYACPYTGAVTTRTSLINGFEHDHLKHQYVFLDSASQYAVSRDPETVQSAPQNGSLNSLGYSPYPLKTYLDWIRTIVAEQSSPPPPPTGATTTTTTTRPKKKAFVVSVTGTPEEVAICYKLISETQCDLYFYEGISLAMEVNLSCPNIPNKPPPAYSKDALGEYLVALKGVLDETDHMPRIPIGLKTPPYTYHTQFVNLMDALVESCGDGDQQQCLISFLTATNTLGSCFAFSSSLGFPAMVGPTGGIGGLAGAPLHPLALGNVVTLSRLLRGAGEEDGGRKVKEKLGHIRIVGIGGVLDGDGWTRMRKAGASVVGIGTGLGLKGVGIFEEVAKDTGEQWIGYFI</sequence>
<evidence type="ECO:0000259" key="5">
    <source>
        <dbReference type="Pfam" id="PF01180"/>
    </source>
</evidence>
<accession>A0AAN6Y439</accession>
<dbReference type="EMBL" id="MU858149">
    <property type="protein sequence ID" value="KAK4211440.1"/>
    <property type="molecule type" value="Genomic_DNA"/>
</dbReference>
<evidence type="ECO:0000256" key="3">
    <source>
        <dbReference type="ARBA" id="ARBA00022490"/>
    </source>
</evidence>
<dbReference type="AlphaFoldDB" id="A0AAN6Y439"/>
<evidence type="ECO:0000256" key="1">
    <source>
        <dbReference type="ARBA" id="ARBA00008008"/>
    </source>
</evidence>
<evidence type="ECO:0000256" key="2">
    <source>
        <dbReference type="ARBA" id="ARBA00021374"/>
    </source>
</evidence>
<dbReference type="CDD" id="cd04741">
    <property type="entry name" value="DHOD_1A_like"/>
    <property type="match status" value="1"/>
</dbReference>
<organism evidence="6 7">
    <name type="scientific">Rhypophila decipiens</name>
    <dbReference type="NCBI Taxonomy" id="261697"/>
    <lineage>
        <taxon>Eukaryota</taxon>
        <taxon>Fungi</taxon>
        <taxon>Dikarya</taxon>
        <taxon>Ascomycota</taxon>
        <taxon>Pezizomycotina</taxon>
        <taxon>Sordariomycetes</taxon>
        <taxon>Sordariomycetidae</taxon>
        <taxon>Sordariales</taxon>
        <taxon>Naviculisporaceae</taxon>
        <taxon>Rhypophila</taxon>
    </lineage>
</organism>
<proteinExistence type="inferred from homology"/>
<dbReference type="Gene3D" id="3.20.20.70">
    <property type="entry name" value="Aldolase class I"/>
    <property type="match status" value="1"/>
</dbReference>
<reference evidence="6" key="2">
    <citation type="submission" date="2023-05" db="EMBL/GenBank/DDBJ databases">
        <authorList>
            <consortium name="Lawrence Berkeley National Laboratory"/>
            <person name="Steindorff A."/>
            <person name="Hensen N."/>
            <person name="Bonometti L."/>
            <person name="Westerberg I."/>
            <person name="Brannstrom I.O."/>
            <person name="Guillou S."/>
            <person name="Cros-Aarteil S."/>
            <person name="Calhoun S."/>
            <person name="Haridas S."/>
            <person name="Kuo A."/>
            <person name="Mondo S."/>
            <person name="Pangilinan J."/>
            <person name="Riley R."/>
            <person name="Labutti K."/>
            <person name="Andreopoulos B."/>
            <person name="Lipzen A."/>
            <person name="Chen C."/>
            <person name="Yanf M."/>
            <person name="Daum C."/>
            <person name="Ng V."/>
            <person name="Clum A."/>
            <person name="Ohm R."/>
            <person name="Martin F."/>
            <person name="Silar P."/>
            <person name="Natvig D."/>
            <person name="Lalanne C."/>
            <person name="Gautier V."/>
            <person name="Ament-Velasquez S.L."/>
            <person name="Kruys A."/>
            <person name="Hutchinson M.I."/>
            <person name="Powell A.J."/>
            <person name="Barry K."/>
            <person name="Miller A.N."/>
            <person name="Grigoriev I.V."/>
            <person name="Debuchy R."/>
            <person name="Gladieux P."/>
            <person name="Thoren M.H."/>
            <person name="Johannesson H."/>
        </authorList>
    </citation>
    <scope>NUCLEOTIDE SEQUENCE</scope>
    <source>
        <strain evidence="6">PSN293</strain>
    </source>
</reference>
<reference evidence="6" key="1">
    <citation type="journal article" date="2023" name="Mol. Phylogenet. Evol.">
        <title>Genome-scale phylogeny and comparative genomics of the fungal order Sordariales.</title>
        <authorList>
            <person name="Hensen N."/>
            <person name="Bonometti L."/>
            <person name="Westerberg I."/>
            <person name="Brannstrom I.O."/>
            <person name="Guillou S."/>
            <person name="Cros-Aarteil S."/>
            <person name="Calhoun S."/>
            <person name="Haridas S."/>
            <person name="Kuo A."/>
            <person name="Mondo S."/>
            <person name="Pangilinan J."/>
            <person name="Riley R."/>
            <person name="LaButti K."/>
            <person name="Andreopoulos B."/>
            <person name="Lipzen A."/>
            <person name="Chen C."/>
            <person name="Yan M."/>
            <person name="Daum C."/>
            <person name="Ng V."/>
            <person name="Clum A."/>
            <person name="Steindorff A."/>
            <person name="Ohm R.A."/>
            <person name="Martin F."/>
            <person name="Silar P."/>
            <person name="Natvig D.O."/>
            <person name="Lalanne C."/>
            <person name="Gautier V."/>
            <person name="Ament-Velasquez S.L."/>
            <person name="Kruys A."/>
            <person name="Hutchinson M.I."/>
            <person name="Powell A.J."/>
            <person name="Barry K."/>
            <person name="Miller A.N."/>
            <person name="Grigoriev I.V."/>
            <person name="Debuchy R."/>
            <person name="Gladieux P."/>
            <person name="Hiltunen Thoren M."/>
            <person name="Johannesson H."/>
        </authorList>
    </citation>
    <scope>NUCLEOTIDE SEQUENCE</scope>
    <source>
        <strain evidence="6">PSN293</strain>
    </source>
</reference>
<evidence type="ECO:0000313" key="7">
    <source>
        <dbReference type="Proteomes" id="UP001301769"/>
    </source>
</evidence>
<dbReference type="InterPro" id="IPR033886">
    <property type="entry name" value="DHOD_1A"/>
</dbReference>
<dbReference type="Pfam" id="PF04252">
    <property type="entry name" value="SFM1-like"/>
    <property type="match status" value="1"/>
</dbReference>
<dbReference type="CDD" id="cd18090">
    <property type="entry name" value="Arginine_MT_Sfm1"/>
    <property type="match status" value="1"/>
</dbReference>
<dbReference type="GO" id="GO:0004152">
    <property type="term" value="F:dihydroorotate dehydrogenase activity"/>
    <property type="evidence" value="ECO:0007669"/>
    <property type="project" value="InterPro"/>
</dbReference>
<gene>
    <name evidence="6" type="ORF">QBC37DRAFT_474439</name>
</gene>
<dbReference type="InterPro" id="IPR013785">
    <property type="entry name" value="Aldolase_TIM"/>
</dbReference>
<evidence type="ECO:0000313" key="6">
    <source>
        <dbReference type="EMBL" id="KAK4211440.1"/>
    </source>
</evidence>
<dbReference type="Proteomes" id="UP001301769">
    <property type="component" value="Unassembled WGS sequence"/>
</dbReference>
<dbReference type="PANTHER" id="PTHR35517">
    <property type="entry name" value="PROTEIN ARGININE N-METHYLTRANSFERASE SFM1"/>
    <property type="match status" value="1"/>
</dbReference>
<dbReference type="InterPro" id="IPR005720">
    <property type="entry name" value="Dihydroorotate_DH_cat"/>
</dbReference>
<dbReference type="GO" id="GO:0005737">
    <property type="term" value="C:cytoplasm"/>
    <property type="evidence" value="ECO:0007669"/>
    <property type="project" value="InterPro"/>
</dbReference>
<dbReference type="Gene3D" id="2.30.26.10">
    <property type="entry name" value="Dihydroorotate Dehydrogenase A, chain A, domain 2"/>
    <property type="match status" value="1"/>
</dbReference>
<protein>
    <recommendedName>
        <fullName evidence="2">Dihydroorotate dehydrogenase (fumarate)</fullName>
    </recommendedName>
</protein>
<dbReference type="GO" id="GO:0035241">
    <property type="term" value="F:protein-arginine omega-N monomethyltransferase activity"/>
    <property type="evidence" value="ECO:0007669"/>
    <property type="project" value="TreeGrafter"/>
</dbReference>
<evidence type="ECO:0000256" key="4">
    <source>
        <dbReference type="ARBA" id="ARBA00023002"/>
    </source>
</evidence>
<dbReference type="InterPro" id="IPR007364">
    <property type="entry name" value="SFM1-like"/>
</dbReference>
<name>A0AAN6Y439_9PEZI</name>
<dbReference type="InterPro" id="IPR023359">
    <property type="entry name" value="Dihydro_DH_chainA_dom2"/>
</dbReference>
<comment type="caution">
    <text evidence="6">The sequence shown here is derived from an EMBL/GenBank/DDBJ whole genome shotgun (WGS) entry which is preliminary data.</text>
</comment>
<comment type="similarity">
    <text evidence="1">Belongs to the dihydroorotate dehydrogenase family. Type 1 subfamily.</text>
</comment>
<keyword evidence="7" id="KW-1185">Reference proteome</keyword>
<dbReference type="Pfam" id="PF01180">
    <property type="entry name" value="DHO_dh"/>
    <property type="match status" value="1"/>
</dbReference>
<feature type="domain" description="Dihydroorotate dehydrogenase catalytic" evidence="5">
    <location>
        <begin position="279"/>
        <end position="559"/>
    </location>
</feature>
<dbReference type="SUPFAM" id="SSF51395">
    <property type="entry name" value="FMN-linked oxidoreductases"/>
    <property type="match status" value="1"/>
</dbReference>
<dbReference type="PANTHER" id="PTHR35517:SF1">
    <property type="entry name" value="PROTEIN ARGININE N-METHYLTRANSFERASE SFM1"/>
    <property type="match status" value="1"/>
</dbReference>
<keyword evidence="3" id="KW-0963">Cytoplasm</keyword>
<dbReference type="GO" id="GO:0006221">
    <property type="term" value="P:pyrimidine nucleotide biosynthetic process"/>
    <property type="evidence" value="ECO:0007669"/>
    <property type="project" value="InterPro"/>
</dbReference>
<keyword evidence="4" id="KW-0560">Oxidoreductase</keyword>